<protein>
    <recommendedName>
        <fullName evidence="4">ABC-2 type transporter domain-containing protein</fullName>
    </recommendedName>
</protein>
<sequence>MSIIRDGENCNDNGQYLSGGSKLKNDAKIADKFKDFKPNLSDRRNIILGMGLRGFEKLFSLKNKSILFLIGIVYLWTFAFYLLLGQDSYPCNTVSEELKTCTHLNFYGDLQYGGTRIFLVLIAAVASSGLIANDLTDKSIHLYLSRPISRIDYLIARIIPIFLLMLTITLIPNLVVFISQFSKSGLDVDFLSSNMWTLSNLILQAIFYSISYSIIGITFSAAINRESLASAGFFGTVYGVSLIVEIFYGLMSEMDIENSEYILLLSIIHFLDIISYKIFNVDYFVTIFGSPEVIEFPLSIIIGLYVLLFSSFILLVNYIISKMEVTK</sequence>
<dbReference type="AlphaFoldDB" id="A0A1J5TCU3"/>
<feature type="transmembrane region" description="Helical" evidence="1">
    <location>
        <begin position="154"/>
        <end position="181"/>
    </location>
</feature>
<reference evidence="2 3" key="1">
    <citation type="submission" date="2016-08" db="EMBL/GenBank/DDBJ databases">
        <title>New Insights into Marine Group III Euryarchaeota, from dark to light.</title>
        <authorList>
            <person name="Haro-Moreno J.M."/>
            <person name="Rodriguez-Valera F."/>
            <person name="Lopez-Garcia P."/>
            <person name="Moreira D."/>
            <person name="Martin-Cuadrado A.B."/>
        </authorList>
    </citation>
    <scope>NUCLEOTIDE SEQUENCE [LARGE SCALE GENOMIC DNA]</scope>
    <source>
        <strain evidence="2">CG-Epi1</strain>
    </source>
</reference>
<name>A0A1J5TCU3_9ARCH</name>
<proteinExistence type="predicted"/>
<feature type="transmembrane region" description="Helical" evidence="1">
    <location>
        <begin position="113"/>
        <end position="133"/>
    </location>
</feature>
<evidence type="ECO:0000256" key="1">
    <source>
        <dbReference type="SAM" id="Phobius"/>
    </source>
</evidence>
<dbReference type="STRING" id="1888995.BD935_01865"/>
<comment type="caution">
    <text evidence="2">The sequence shown here is derived from an EMBL/GenBank/DDBJ whole genome shotgun (WGS) entry which is preliminary data.</text>
</comment>
<keyword evidence="1" id="KW-0472">Membrane</keyword>
<organism evidence="2 3">
    <name type="scientific">Marine Group III euryarchaeote CG-Epi1</name>
    <dbReference type="NCBI Taxonomy" id="1888995"/>
    <lineage>
        <taxon>Archaea</taxon>
        <taxon>Methanobacteriati</taxon>
        <taxon>Thermoplasmatota</taxon>
        <taxon>Thermoplasmata</taxon>
        <taxon>Candidatus Thermoprofundales</taxon>
    </lineage>
</organism>
<feature type="transmembrane region" description="Helical" evidence="1">
    <location>
        <begin position="228"/>
        <end position="249"/>
    </location>
</feature>
<keyword evidence="1" id="KW-1133">Transmembrane helix</keyword>
<feature type="transmembrane region" description="Helical" evidence="1">
    <location>
        <begin position="66"/>
        <end position="84"/>
    </location>
</feature>
<dbReference type="Proteomes" id="UP000183080">
    <property type="component" value="Unassembled WGS sequence"/>
</dbReference>
<dbReference type="GO" id="GO:0140359">
    <property type="term" value="F:ABC-type transporter activity"/>
    <property type="evidence" value="ECO:0007669"/>
    <property type="project" value="InterPro"/>
</dbReference>
<feature type="transmembrane region" description="Helical" evidence="1">
    <location>
        <begin position="300"/>
        <end position="320"/>
    </location>
</feature>
<dbReference type="Pfam" id="PF12679">
    <property type="entry name" value="ABC2_membrane_2"/>
    <property type="match status" value="1"/>
</dbReference>
<evidence type="ECO:0008006" key="4">
    <source>
        <dbReference type="Google" id="ProtNLM"/>
    </source>
</evidence>
<gene>
    <name evidence="2" type="ORF">BD935_01865</name>
</gene>
<keyword evidence="1" id="KW-0812">Transmembrane</keyword>
<dbReference type="EMBL" id="MIZA01000021">
    <property type="protein sequence ID" value="OIR17931.1"/>
    <property type="molecule type" value="Genomic_DNA"/>
</dbReference>
<evidence type="ECO:0000313" key="2">
    <source>
        <dbReference type="EMBL" id="OIR17931.1"/>
    </source>
</evidence>
<feature type="transmembrane region" description="Helical" evidence="1">
    <location>
        <begin position="201"/>
        <end position="221"/>
    </location>
</feature>
<dbReference type="GO" id="GO:0005886">
    <property type="term" value="C:plasma membrane"/>
    <property type="evidence" value="ECO:0007669"/>
    <property type="project" value="UniProtKB-SubCell"/>
</dbReference>
<evidence type="ECO:0000313" key="3">
    <source>
        <dbReference type="Proteomes" id="UP000183080"/>
    </source>
</evidence>
<accession>A0A1J5TCU3</accession>